<dbReference type="HAMAP" id="MF_00135">
    <property type="entry name" value="PRAI"/>
    <property type="match status" value="1"/>
</dbReference>
<comment type="pathway">
    <text evidence="2 9">Amino-acid biosynthesis; L-tryptophan biosynthesis; L-tryptophan from chorismate: step 3/5.</text>
</comment>
<dbReference type="EMBL" id="CP070499">
    <property type="protein sequence ID" value="QSB16791.1"/>
    <property type="molecule type" value="Genomic_DNA"/>
</dbReference>
<dbReference type="Pfam" id="PF00697">
    <property type="entry name" value="PRAI"/>
    <property type="match status" value="1"/>
</dbReference>
<organism evidence="11 12">
    <name type="scientific">Natronosporangium hydrolyticum</name>
    <dbReference type="NCBI Taxonomy" id="2811111"/>
    <lineage>
        <taxon>Bacteria</taxon>
        <taxon>Bacillati</taxon>
        <taxon>Actinomycetota</taxon>
        <taxon>Actinomycetes</taxon>
        <taxon>Micromonosporales</taxon>
        <taxon>Micromonosporaceae</taxon>
        <taxon>Natronosporangium</taxon>
    </lineage>
</organism>
<dbReference type="InterPro" id="IPR013785">
    <property type="entry name" value="Aldolase_TIM"/>
</dbReference>
<dbReference type="PANTHER" id="PTHR42894:SF1">
    <property type="entry name" value="N-(5'-PHOSPHORIBOSYL)ANTHRANILATE ISOMERASE"/>
    <property type="match status" value="1"/>
</dbReference>
<gene>
    <name evidence="9" type="primary">trpF</name>
    <name evidence="11" type="ORF">JQS43_11195</name>
</gene>
<dbReference type="Gene3D" id="3.20.20.70">
    <property type="entry name" value="Aldolase class I"/>
    <property type="match status" value="1"/>
</dbReference>
<evidence type="ECO:0000256" key="1">
    <source>
        <dbReference type="ARBA" id="ARBA00001164"/>
    </source>
</evidence>
<evidence type="ECO:0000256" key="2">
    <source>
        <dbReference type="ARBA" id="ARBA00004664"/>
    </source>
</evidence>
<evidence type="ECO:0000256" key="6">
    <source>
        <dbReference type="ARBA" id="ARBA00022822"/>
    </source>
</evidence>
<dbReference type="KEGG" id="nhy:JQS43_11195"/>
<keyword evidence="12" id="KW-1185">Reference proteome</keyword>
<evidence type="ECO:0000256" key="9">
    <source>
        <dbReference type="HAMAP-Rule" id="MF_00135"/>
    </source>
</evidence>
<dbReference type="SUPFAM" id="SSF51366">
    <property type="entry name" value="Ribulose-phoshate binding barrel"/>
    <property type="match status" value="1"/>
</dbReference>
<keyword evidence="5 9" id="KW-0028">Amino-acid biosynthesis</keyword>
<evidence type="ECO:0000256" key="3">
    <source>
        <dbReference type="ARBA" id="ARBA00012572"/>
    </source>
</evidence>
<dbReference type="EC" id="5.3.1.24" evidence="3 9"/>
<keyword evidence="8 9" id="KW-0413">Isomerase</keyword>
<reference evidence="11" key="1">
    <citation type="submission" date="2021-02" db="EMBL/GenBank/DDBJ databases">
        <title>Natrosporangium hydrolyticum gen. nov., sp. nov, a haloalkaliphilic actinobacterium from a soda solonchak soil.</title>
        <authorList>
            <person name="Sorokin D.Y."/>
            <person name="Khijniak T.V."/>
            <person name="Zakharycheva A.P."/>
            <person name="Boueva O.V."/>
            <person name="Ariskina E.V."/>
            <person name="Hahnke R.L."/>
            <person name="Bunk B."/>
            <person name="Sproer C."/>
            <person name="Schumann P."/>
            <person name="Evtushenko L.I."/>
            <person name="Kublanov I.V."/>
        </authorList>
    </citation>
    <scope>NUCLEOTIDE SEQUENCE</scope>
    <source>
        <strain evidence="11">DSM 106523</strain>
    </source>
</reference>
<dbReference type="PANTHER" id="PTHR42894">
    <property type="entry name" value="N-(5'-PHOSPHORIBOSYL)ANTHRANILATE ISOMERASE"/>
    <property type="match status" value="1"/>
</dbReference>
<protein>
    <recommendedName>
        <fullName evidence="4 9">N-(5'-phosphoribosyl)anthranilate isomerase</fullName>
        <shortName evidence="9">PRAI</shortName>
        <ecNumber evidence="3 9">5.3.1.24</ecNumber>
    </recommendedName>
</protein>
<name>A0A895YGV7_9ACTN</name>
<evidence type="ECO:0000313" key="12">
    <source>
        <dbReference type="Proteomes" id="UP000662857"/>
    </source>
</evidence>
<evidence type="ECO:0000256" key="7">
    <source>
        <dbReference type="ARBA" id="ARBA00023141"/>
    </source>
</evidence>
<evidence type="ECO:0000256" key="8">
    <source>
        <dbReference type="ARBA" id="ARBA00023235"/>
    </source>
</evidence>
<keyword evidence="6 9" id="KW-0822">Tryptophan biosynthesis</keyword>
<proteinExistence type="inferred from homology"/>
<dbReference type="InterPro" id="IPR044643">
    <property type="entry name" value="TrpF_fam"/>
</dbReference>
<dbReference type="UniPathway" id="UPA00035">
    <property type="reaction ID" value="UER00042"/>
</dbReference>
<dbReference type="Proteomes" id="UP000662857">
    <property type="component" value="Chromosome"/>
</dbReference>
<accession>A0A895YGV7</accession>
<evidence type="ECO:0000256" key="4">
    <source>
        <dbReference type="ARBA" id="ARBA00022272"/>
    </source>
</evidence>
<dbReference type="AlphaFoldDB" id="A0A895YGV7"/>
<evidence type="ECO:0000259" key="10">
    <source>
        <dbReference type="Pfam" id="PF00697"/>
    </source>
</evidence>
<dbReference type="GO" id="GO:0004640">
    <property type="term" value="F:phosphoribosylanthranilate isomerase activity"/>
    <property type="evidence" value="ECO:0007669"/>
    <property type="project" value="UniProtKB-UniRule"/>
</dbReference>
<dbReference type="InterPro" id="IPR011060">
    <property type="entry name" value="RibuloseP-bd_barrel"/>
</dbReference>
<evidence type="ECO:0000256" key="5">
    <source>
        <dbReference type="ARBA" id="ARBA00022605"/>
    </source>
</evidence>
<comment type="similarity">
    <text evidence="9">Belongs to the TrpF family.</text>
</comment>
<comment type="catalytic activity">
    <reaction evidence="1 9">
        <text>N-(5-phospho-beta-D-ribosyl)anthranilate = 1-(2-carboxyphenylamino)-1-deoxy-D-ribulose 5-phosphate</text>
        <dbReference type="Rhea" id="RHEA:21540"/>
        <dbReference type="ChEBI" id="CHEBI:18277"/>
        <dbReference type="ChEBI" id="CHEBI:58613"/>
        <dbReference type="EC" id="5.3.1.24"/>
    </reaction>
</comment>
<dbReference type="RefSeq" id="WP_239679027.1">
    <property type="nucleotide sequence ID" value="NZ_CP070499.1"/>
</dbReference>
<evidence type="ECO:0000313" key="11">
    <source>
        <dbReference type="EMBL" id="QSB16791.1"/>
    </source>
</evidence>
<sequence length="222" mass="23390">MTHHHEGELLADAGVDLVGLWWAVPGGHAELSSDRVAELATTVRGTGQLAPVLVTFSADIERIVSTMRETGISWLQLHAYQPPAVVRELRRRLGSPATIVKVLHVGAGGCVEQRFVPAYTRAGADLFLVDGATPDGRLGSTGVPLDPAVVLPLVDSLDQGFLLAGGLTAANAGEYAGIAGHPRMCGIDVDTGARGSDGRFDSGQVGGLARQWRVGRREERDD</sequence>
<keyword evidence="7 9" id="KW-0057">Aromatic amino acid biosynthesis</keyword>
<feature type="domain" description="N-(5'phosphoribosyl) anthranilate isomerase (PRAI)" evidence="10">
    <location>
        <begin position="37"/>
        <end position="192"/>
    </location>
</feature>
<dbReference type="InterPro" id="IPR001240">
    <property type="entry name" value="PRAI_dom"/>
</dbReference>
<dbReference type="GO" id="GO:0000162">
    <property type="term" value="P:L-tryptophan biosynthetic process"/>
    <property type="evidence" value="ECO:0007669"/>
    <property type="project" value="UniProtKB-UniRule"/>
</dbReference>